<evidence type="ECO:0000256" key="5">
    <source>
        <dbReference type="ARBA" id="ARBA00022840"/>
    </source>
</evidence>
<gene>
    <name evidence="8" type="ORF">VaNZ11_015662</name>
</gene>
<protein>
    <recommendedName>
        <fullName evidence="7">Peptidase M41 domain-containing protein</fullName>
    </recommendedName>
</protein>
<dbReference type="InterPro" id="IPR000642">
    <property type="entry name" value="Peptidase_M41"/>
</dbReference>
<comment type="caution">
    <text evidence="8">The sequence shown here is derived from an EMBL/GenBank/DDBJ whole genome shotgun (WGS) entry which is preliminary data.</text>
</comment>
<evidence type="ECO:0000256" key="6">
    <source>
        <dbReference type="ARBA" id="ARBA00023049"/>
    </source>
</evidence>
<evidence type="ECO:0000313" key="9">
    <source>
        <dbReference type="Proteomes" id="UP001165090"/>
    </source>
</evidence>
<evidence type="ECO:0000256" key="2">
    <source>
        <dbReference type="ARBA" id="ARBA00022723"/>
    </source>
</evidence>
<feature type="non-terminal residue" evidence="8">
    <location>
        <position position="1"/>
    </location>
</feature>
<dbReference type="EMBL" id="BSDZ01000095">
    <property type="protein sequence ID" value="GLI70791.1"/>
    <property type="molecule type" value="Genomic_DNA"/>
</dbReference>
<evidence type="ECO:0000256" key="1">
    <source>
        <dbReference type="ARBA" id="ARBA00001947"/>
    </source>
</evidence>
<keyword evidence="5" id="KW-0067">ATP-binding</keyword>
<evidence type="ECO:0000256" key="3">
    <source>
        <dbReference type="ARBA" id="ARBA00022741"/>
    </source>
</evidence>
<dbReference type="PANTHER" id="PTHR43655:SF2">
    <property type="entry name" value="AFG3 LIKE MATRIX AAA PEPTIDASE SUBUNIT 2, ISOFORM A"/>
    <property type="match status" value="1"/>
</dbReference>
<dbReference type="Gene3D" id="1.20.58.760">
    <property type="entry name" value="Peptidase M41"/>
    <property type="match status" value="1"/>
</dbReference>
<organism evidence="8 9">
    <name type="scientific">Volvox africanus</name>
    <dbReference type="NCBI Taxonomy" id="51714"/>
    <lineage>
        <taxon>Eukaryota</taxon>
        <taxon>Viridiplantae</taxon>
        <taxon>Chlorophyta</taxon>
        <taxon>core chlorophytes</taxon>
        <taxon>Chlorophyceae</taxon>
        <taxon>CS clade</taxon>
        <taxon>Chlamydomonadales</taxon>
        <taxon>Volvocaceae</taxon>
        <taxon>Volvox</taxon>
    </lineage>
</organism>
<dbReference type="InterPro" id="IPR050928">
    <property type="entry name" value="ATP-dep_Zn_Metalloprotease"/>
</dbReference>
<keyword evidence="4" id="KW-0862">Zinc</keyword>
<evidence type="ECO:0000256" key="4">
    <source>
        <dbReference type="ARBA" id="ARBA00022833"/>
    </source>
</evidence>
<comment type="cofactor">
    <cofactor evidence="1">
        <name>Zn(2+)</name>
        <dbReference type="ChEBI" id="CHEBI:29105"/>
    </cofactor>
</comment>
<dbReference type="PANTHER" id="PTHR43655">
    <property type="entry name" value="ATP-DEPENDENT PROTEASE"/>
    <property type="match status" value="1"/>
</dbReference>
<name>A0ABQ5SNV2_9CHLO</name>
<keyword evidence="3" id="KW-0547">Nucleotide-binding</keyword>
<accession>A0ABQ5SNV2</accession>
<keyword evidence="6" id="KW-0482">Metalloprotease</keyword>
<dbReference type="InterPro" id="IPR037219">
    <property type="entry name" value="Peptidase_M41-like"/>
</dbReference>
<keyword evidence="6" id="KW-0378">Hydrolase</keyword>
<keyword evidence="9" id="KW-1185">Reference proteome</keyword>
<keyword evidence="2" id="KW-0479">Metal-binding</keyword>
<dbReference type="Proteomes" id="UP001165090">
    <property type="component" value="Unassembled WGS sequence"/>
</dbReference>
<dbReference type="SUPFAM" id="SSF140990">
    <property type="entry name" value="FtsH protease domain-like"/>
    <property type="match status" value="1"/>
</dbReference>
<feature type="non-terminal residue" evidence="8">
    <location>
        <position position="112"/>
    </location>
</feature>
<dbReference type="Pfam" id="PF01434">
    <property type="entry name" value="Peptidase_M41"/>
    <property type="match status" value="1"/>
</dbReference>
<evidence type="ECO:0000313" key="8">
    <source>
        <dbReference type="EMBL" id="GLI70791.1"/>
    </source>
</evidence>
<reference evidence="8 9" key="1">
    <citation type="journal article" date="2023" name="IScience">
        <title>Expanded male sex-determining region conserved during the evolution of homothallism in the green alga Volvox.</title>
        <authorList>
            <person name="Yamamoto K."/>
            <person name="Matsuzaki R."/>
            <person name="Mahakham W."/>
            <person name="Heman W."/>
            <person name="Sekimoto H."/>
            <person name="Kawachi M."/>
            <person name="Minakuchi Y."/>
            <person name="Toyoda A."/>
            <person name="Nozaki H."/>
        </authorList>
    </citation>
    <scope>NUCLEOTIDE SEQUENCE [LARGE SCALE GENOMIC DNA]</scope>
    <source>
        <strain evidence="8 9">NIES-4468</strain>
    </source>
</reference>
<evidence type="ECO:0000259" key="7">
    <source>
        <dbReference type="Pfam" id="PF01434"/>
    </source>
</evidence>
<feature type="domain" description="Peptidase M41" evidence="7">
    <location>
        <begin position="1"/>
        <end position="112"/>
    </location>
</feature>
<proteinExistence type="predicted"/>
<keyword evidence="6" id="KW-0645">Protease</keyword>
<sequence>QLLDRVCATLGGRAAEQVMLGKISTGAVNDLERITQMAYSQVAVYGMNEKVGLVSFRMERDAFDKPYSDETARLIDEEVRSFVDMAYKRTVALVEKHREQIEAMTAELLRKE</sequence>